<evidence type="ECO:0000256" key="1">
    <source>
        <dbReference type="PROSITE-ProRule" id="PRU00339"/>
    </source>
</evidence>
<dbReference type="EMBL" id="VICH01000004">
    <property type="protein sequence ID" value="TQV69558.1"/>
    <property type="molecule type" value="Genomic_DNA"/>
</dbReference>
<feature type="repeat" description="TPR" evidence="1">
    <location>
        <begin position="103"/>
        <end position="136"/>
    </location>
</feature>
<keyword evidence="1" id="KW-0802">TPR repeat</keyword>
<name>A0A545SX69_9RHOB</name>
<reference evidence="2 3" key="1">
    <citation type="submission" date="2019-06" db="EMBL/GenBank/DDBJ databases">
        <title>A novel species of marine bacteria.</title>
        <authorList>
            <person name="Wang Y."/>
        </authorList>
    </citation>
    <scope>NUCLEOTIDE SEQUENCE [LARGE SCALE GENOMIC DNA]</scope>
    <source>
        <strain evidence="2 3">MA1-10</strain>
    </source>
</reference>
<dbReference type="SUPFAM" id="SSF48452">
    <property type="entry name" value="TPR-like"/>
    <property type="match status" value="1"/>
</dbReference>
<dbReference type="SMART" id="SM00028">
    <property type="entry name" value="TPR"/>
    <property type="match status" value="3"/>
</dbReference>
<dbReference type="AlphaFoldDB" id="A0A545SX69"/>
<comment type="caution">
    <text evidence="2">The sequence shown here is derived from an EMBL/GenBank/DDBJ whole genome shotgun (WGS) entry which is preliminary data.</text>
</comment>
<dbReference type="InterPro" id="IPR011990">
    <property type="entry name" value="TPR-like_helical_dom_sf"/>
</dbReference>
<gene>
    <name evidence="2" type="ORF">FIL88_05475</name>
</gene>
<proteinExistence type="predicted"/>
<dbReference type="OrthoDB" id="9815010at2"/>
<protein>
    <submittedName>
        <fullName evidence="2">Tetratricopeptide repeat protein</fullName>
    </submittedName>
</protein>
<dbReference type="InterPro" id="IPR019734">
    <property type="entry name" value="TPR_rpt"/>
</dbReference>
<keyword evidence="3" id="KW-1185">Reference proteome</keyword>
<evidence type="ECO:0000313" key="3">
    <source>
        <dbReference type="Proteomes" id="UP000315816"/>
    </source>
</evidence>
<evidence type="ECO:0000313" key="2">
    <source>
        <dbReference type="EMBL" id="TQV69558.1"/>
    </source>
</evidence>
<dbReference type="Proteomes" id="UP000315816">
    <property type="component" value="Unassembled WGS sequence"/>
</dbReference>
<dbReference type="Gene3D" id="1.25.40.10">
    <property type="entry name" value="Tetratricopeptide repeat domain"/>
    <property type="match status" value="1"/>
</dbReference>
<accession>A0A545SX69</accession>
<organism evidence="2 3">
    <name type="scientific">Aliiroseovarius halocynthiae</name>
    <dbReference type="NCBI Taxonomy" id="985055"/>
    <lineage>
        <taxon>Bacteria</taxon>
        <taxon>Pseudomonadati</taxon>
        <taxon>Pseudomonadota</taxon>
        <taxon>Alphaproteobacteria</taxon>
        <taxon>Rhodobacterales</taxon>
        <taxon>Paracoccaceae</taxon>
        <taxon>Aliiroseovarius</taxon>
    </lineage>
</organism>
<sequence length="154" mass="16987">MDALFEQLQTADDSNWEALETEIWELWARSGSDAMDLLLQRGQDALESGKLDHAISHLSALTDHAPNFAEGWNARATAFYLAGELGLSLDDIARTLVLEPRHFGALTGLGLILEELGDDVRALDAYRHALAIHPQSDDIKGAVARLEQKRVKDI</sequence>
<dbReference type="Pfam" id="PF13432">
    <property type="entry name" value="TPR_16"/>
    <property type="match status" value="2"/>
</dbReference>
<dbReference type="PROSITE" id="PS50005">
    <property type="entry name" value="TPR"/>
    <property type="match status" value="1"/>
</dbReference>